<comment type="similarity">
    <text evidence="5">Belongs to the class I-like SAM-binding methyltransferase superfamily. RsmB/NOP family.</text>
</comment>
<feature type="domain" description="SAM-dependent MTase RsmB/NOP-type" evidence="6">
    <location>
        <begin position="182"/>
        <end position="490"/>
    </location>
</feature>
<dbReference type="SUPFAM" id="SSF48013">
    <property type="entry name" value="NusB-like"/>
    <property type="match status" value="1"/>
</dbReference>
<evidence type="ECO:0000256" key="5">
    <source>
        <dbReference type="PROSITE-ProRule" id="PRU01023"/>
    </source>
</evidence>
<feature type="active site" description="Nucleophile" evidence="5">
    <location>
        <position position="416"/>
    </location>
</feature>
<dbReference type="GO" id="GO:0008173">
    <property type="term" value="F:RNA methyltransferase activity"/>
    <property type="evidence" value="ECO:0007669"/>
    <property type="project" value="InterPro"/>
</dbReference>
<dbReference type="InterPro" id="IPR001678">
    <property type="entry name" value="MeTrfase_RsmB-F_NOP2_dom"/>
</dbReference>
<dbReference type="PANTHER" id="PTHR22807:SF53">
    <property type="entry name" value="RIBOSOMAL RNA SMALL SUBUNIT METHYLTRANSFERASE B-RELATED"/>
    <property type="match status" value="1"/>
</dbReference>
<evidence type="ECO:0000256" key="1">
    <source>
        <dbReference type="ARBA" id="ARBA00022603"/>
    </source>
</evidence>
<sequence length="490" mass="53647">MSEKRYADGYRKLRRADEPRRIAYDVLHEVEAQGAFANLILPKALRQARREGHFSDRDAAFTSELVHGTLRTIGRLDWVIARHVDRPLARLDLRVLVLARMGAHQLLNMRVPDHAAVSATVDVAREHLTDGPVRFINAVLRSITREDPADREKAMAAIEDQDEALGVRHSHPAWMVRAFREALAAHGYPTEELVDVLAADNEVPTVTLVARPTLMEAVELADEAEDILNTRVAFGTISSHAVMLESGDPSRLPSIRDGRAGAQDEGSQLAALIAAQAPLDGGEDGRWLDLCAGPGGKAAMLAGLATRVGARVTANEIHPHRARLVERTTRLFDSIDVVSGDGRSFGGGSSAWPLASFDRVVVDAPCSGMGSMRRRPESRWNRTEADLEALTLLQRELLDRAVALTRPGGVLTYITCSPHVAETRDQVVRLLTGGKVELLDTIEIADDCALRALELPDTVGRIGGHGGRTLQLWDHRLGTDLMFVACLRRR</sequence>
<dbReference type="InterPro" id="IPR049560">
    <property type="entry name" value="MeTrfase_RsmB-F_NOP2_cat"/>
</dbReference>
<evidence type="ECO:0000259" key="6">
    <source>
        <dbReference type="PROSITE" id="PS51686"/>
    </source>
</evidence>
<dbReference type="InterPro" id="IPR023267">
    <property type="entry name" value="RCMT"/>
</dbReference>
<reference evidence="7 8" key="1">
    <citation type="submission" date="2020-12" db="EMBL/GenBank/DDBJ databases">
        <title>FDA dAtabase for Regulatory Grade micrObial Sequences (FDA-ARGOS): Supporting development and validation of Infectious Disease Dx tests.</title>
        <authorList>
            <person name="Sproer C."/>
            <person name="Gronow S."/>
            <person name="Severitt S."/>
            <person name="Schroder I."/>
            <person name="Tallon L."/>
            <person name="Sadzewicz L."/>
            <person name="Zhao X."/>
            <person name="Boylan J."/>
            <person name="Ott S."/>
            <person name="Bowen H."/>
            <person name="Vavikolanu K."/>
            <person name="Mehta A."/>
            <person name="Aluvathingal J."/>
            <person name="Nadendla S."/>
            <person name="Lowell S."/>
            <person name="Myers T."/>
            <person name="Yan Y."/>
            <person name="Sichtig H."/>
        </authorList>
    </citation>
    <scope>NUCLEOTIDE SEQUENCE [LARGE SCALE GENOMIC DNA]</scope>
    <source>
        <strain evidence="7 8">FDAARGOS_985</strain>
    </source>
</reference>
<feature type="binding site" evidence="5">
    <location>
        <position position="341"/>
    </location>
    <ligand>
        <name>S-adenosyl-L-methionine</name>
        <dbReference type="ChEBI" id="CHEBI:59789"/>
    </ligand>
</feature>
<feature type="binding site" evidence="5">
    <location>
        <begin position="291"/>
        <end position="297"/>
    </location>
    <ligand>
        <name>S-adenosyl-L-methionine</name>
        <dbReference type="ChEBI" id="CHEBI:59789"/>
    </ligand>
</feature>
<keyword evidence="2 5" id="KW-0808">Transferase</keyword>
<dbReference type="Proteomes" id="UP000595220">
    <property type="component" value="Chromosome"/>
</dbReference>
<evidence type="ECO:0000256" key="2">
    <source>
        <dbReference type="ARBA" id="ARBA00022679"/>
    </source>
</evidence>
<accession>A0AAP9Y7U3</accession>
<evidence type="ECO:0000256" key="4">
    <source>
        <dbReference type="ARBA" id="ARBA00022884"/>
    </source>
</evidence>
<protein>
    <submittedName>
        <fullName evidence="7">16S rRNA methyltransferase</fullName>
    </submittedName>
</protein>
<keyword evidence="3 5" id="KW-0949">S-adenosyl-L-methionine</keyword>
<proteinExistence type="inferred from homology"/>
<keyword evidence="1 5" id="KW-0489">Methyltransferase</keyword>
<dbReference type="EMBL" id="CP066065">
    <property type="protein sequence ID" value="QQC44428.1"/>
    <property type="molecule type" value="Genomic_DNA"/>
</dbReference>
<dbReference type="CDD" id="cd02440">
    <property type="entry name" value="AdoMet_MTases"/>
    <property type="match status" value="1"/>
</dbReference>
<dbReference type="InterPro" id="IPR029063">
    <property type="entry name" value="SAM-dependent_MTases_sf"/>
</dbReference>
<dbReference type="GO" id="GO:0003723">
    <property type="term" value="F:RNA binding"/>
    <property type="evidence" value="ECO:0007669"/>
    <property type="project" value="UniProtKB-UniRule"/>
</dbReference>
<dbReference type="Gene3D" id="3.40.50.150">
    <property type="entry name" value="Vaccinia Virus protein VP39"/>
    <property type="match status" value="1"/>
</dbReference>
<keyword evidence="8" id="KW-1185">Reference proteome</keyword>
<organism evidence="7 8">
    <name type="scientific">Schaalia meyeri</name>
    <dbReference type="NCBI Taxonomy" id="52773"/>
    <lineage>
        <taxon>Bacteria</taxon>
        <taxon>Bacillati</taxon>
        <taxon>Actinomycetota</taxon>
        <taxon>Actinomycetes</taxon>
        <taxon>Actinomycetales</taxon>
        <taxon>Actinomycetaceae</taxon>
        <taxon>Schaalia</taxon>
    </lineage>
</organism>
<dbReference type="Pfam" id="PF01189">
    <property type="entry name" value="Methyltr_RsmB-F"/>
    <property type="match status" value="1"/>
</dbReference>
<keyword evidence="4 5" id="KW-0694">RNA-binding</keyword>
<feature type="binding site" evidence="5">
    <location>
        <position position="316"/>
    </location>
    <ligand>
        <name>S-adenosyl-L-methionine</name>
        <dbReference type="ChEBI" id="CHEBI:59789"/>
    </ligand>
</feature>
<dbReference type="RefSeq" id="WP_074632601.1">
    <property type="nucleotide sequence ID" value="NZ_CP066065.1"/>
</dbReference>
<dbReference type="PRINTS" id="PR02008">
    <property type="entry name" value="RCMTFAMILY"/>
</dbReference>
<dbReference type="Gene3D" id="1.10.940.10">
    <property type="entry name" value="NusB-like"/>
    <property type="match status" value="1"/>
</dbReference>
<dbReference type="SUPFAM" id="SSF53335">
    <property type="entry name" value="S-adenosyl-L-methionine-dependent methyltransferases"/>
    <property type="match status" value="1"/>
</dbReference>
<evidence type="ECO:0000313" key="7">
    <source>
        <dbReference type="EMBL" id="QQC44428.1"/>
    </source>
</evidence>
<dbReference type="InterPro" id="IPR035926">
    <property type="entry name" value="NusB-like_sf"/>
</dbReference>
<dbReference type="PROSITE" id="PS51686">
    <property type="entry name" value="SAM_MT_RSMB_NOP"/>
    <property type="match status" value="1"/>
</dbReference>
<gene>
    <name evidence="7" type="ORF">I6H42_03270</name>
</gene>
<dbReference type="AlphaFoldDB" id="A0AAP9Y7U3"/>
<evidence type="ECO:0000256" key="3">
    <source>
        <dbReference type="ARBA" id="ARBA00022691"/>
    </source>
</evidence>
<feature type="binding site" evidence="5">
    <location>
        <position position="363"/>
    </location>
    <ligand>
        <name>S-adenosyl-L-methionine</name>
        <dbReference type="ChEBI" id="CHEBI:59789"/>
    </ligand>
</feature>
<evidence type="ECO:0000313" key="8">
    <source>
        <dbReference type="Proteomes" id="UP000595220"/>
    </source>
</evidence>
<dbReference type="InterPro" id="IPR006027">
    <property type="entry name" value="NusB_RsmB_TIM44"/>
</dbReference>
<name>A0AAP9Y7U3_9ACTO</name>
<dbReference type="Pfam" id="PF01029">
    <property type="entry name" value="NusB"/>
    <property type="match status" value="1"/>
</dbReference>
<dbReference type="PANTHER" id="PTHR22807">
    <property type="entry name" value="NOP2 YEAST -RELATED NOL1/NOP2/FMU SUN DOMAIN-CONTAINING"/>
    <property type="match status" value="1"/>
</dbReference>
<dbReference type="GO" id="GO:0001510">
    <property type="term" value="P:RNA methylation"/>
    <property type="evidence" value="ECO:0007669"/>
    <property type="project" value="InterPro"/>
</dbReference>
<dbReference type="GO" id="GO:0006355">
    <property type="term" value="P:regulation of DNA-templated transcription"/>
    <property type="evidence" value="ECO:0007669"/>
    <property type="project" value="InterPro"/>
</dbReference>